<proteinExistence type="predicted"/>
<name>A0A819CTZ5_9BILA</name>
<protein>
    <submittedName>
        <fullName evidence="1">Uncharacterized protein</fullName>
    </submittedName>
</protein>
<comment type="caution">
    <text evidence="1">The sequence shown here is derived from an EMBL/GenBank/DDBJ whole genome shotgun (WGS) entry which is preliminary data.</text>
</comment>
<evidence type="ECO:0000313" key="1">
    <source>
        <dbReference type="EMBL" id="CAF3821484.1"/>
    </source>
</evidence>
<gene>
    <name evidence="1" type="ORF">FNK824_LOCUS16186</name>
</gene>
<organism evidence="1 2">
    <name type="scientific">Rotaria sordida</name>
    <dbReference type="NCBI Taxonomy" id="392033"/>
    <lineage>
        <taxon>Eukaryota</taxon>
        <taxon>Metazoa</taxon>
        <taxon>Spiralia</taxon>
        <taxon>Gnathifera</taxon>
        <taxon>Rotifera</taxon>
        <taxon>Eurotatoria</taxon>
        <taxon>Bdelloidea</taxon>
        <taxon>Philodinida</taxon>
        <taxon>Philodinidae</taxon>
        <taxon>Rotaria</taxon>
    </lineage>
</organism>
<sequence>MKLLFYCFLEQSLSLDLEAILSELTAILFRETDVDQLDYISLEGLRSSVKRKDVLPQGWASQLICLCVCLLSKDSSFPCYSNVTQHNYLDAIFRTFVRKNGYFQEKEQRLIIIFFFVFEKKIILFISHVNSSMVNKNAST</sequence>
<dbReference type="Proteomes" id="UP000663874">
    <property type="component" value="Unassembled WGS sequence"/>
</dbReference>
<dbReference type="EMBL" id="CAJOBE010002424">
    <property type="protein sequence ID" value="CAF3821484.1"/>
    <property type="molecule type" value="Genomic_DNA"/>
</dbReference>
<reference evidence="1" key="1">
    <citation type="submission" date="2021-02" db="EMBL/GenBank/DDBJ databases">
        <authorList>
            <person name="Nowell W R."/>
        </authorList>
    </citation>
    <scope>NUCLEOTIDE SEQUENCE</scope>
</reference>
<dbReference type="AlphaFoldDB" id="A0A819CTZ5"/>
<evidence type="ECO:0000313" key="2">
    <source>
        <dbReference type="Proteomes" id="UP000663874"/>
    </source>
</evidence>
<accession>A0A819CTZ5</accession>